<keyword evidence="3" id="KW-1185">Reference proteome</keyword>
<dbReference type="Pfam" id="PF07859">
    <property type="entry name" value="Abhydrolase_3"/>
    <property type="match status" value="1"/>
</dbReference>
<dbReference type="SUPFAM" id="SSF53474">
    <property type="entry name" value="alpha/beta-Hydrolases"/>
    <property type="match status" value="1"/>
</dbReference>
<dbReference type="Gene3D" id="3.40.50.1820">
    <property type="entry name" value="alpha/beta hydrolase"/>
    <property type="match status" value="1"/>
</dbReference>
<dbReference type="PANTHER" id="PTHR23024:SF24">
    <property type="entry name" value="ALPHA_BETA HYDROLASE FOLD-3 DOMAIN-CONTAINING PROTEIN"/>
    <property type="match status" value="1"/>
</dbReference>
<sequence length="319" mass="36235">MGFQSRSKFDAFDRIDLVYHVVHDHPLQASILTPKELSGQSSKQLPVVVFWHGGGFIVGDRLYEPWWSEWLIEFALSQSVMIITADYRLMPEATGADILDDIEAFWNWLYDTLPLIADSWTAQPDLNRILCVGQSSGGCMAVQSALLRPDMNIKAIVSMYAPLHRAVPYFTVPQPRKIMGAPPFPPRQAEAKIRSYIKSMPPEAVRTTGDPTDMWELLRCILQQGWLPRLIDARPDARLDIFAMMEQTNVLPPIWFIHGEQDSVVPPICSTAFIEKMETVLPRVPVLFSKKAGEHAFEATLTMKEPWIAEGCKFLMSFW</sequence>
<proteinExistence type="predicted"/>
<dbReference type="Proteomes" id="UP000250266">
    <property type="component" value="Unassembled WGS sequence"/>
</dbReference>
<evidence type="ECO:0000313" key="3">
    <source>
        <dbReference type="Proteomes" id="UP000250266"/>
    </source>
</evidence>
<gene>
    <name evidence="2" type="ORF">K432DRAFT_409407</name>
</gene>
<dbReference type="InterPro" id="IPR050466">
    <property type="entry name" value="Carboxylest/Gibb_receptor"/>
</dbReference>
<dbReference type="GO" id="GO:0016787">
    <property type="term" value="F:hydrolase activity"/>
    <property type="evidence" value="ECO:0007669"/>
    <property type="project" value="InterPro"/>
</dbReference>
<organism evidence="2 3">
    <name type="scientific">Lepidopterella palustris CBS 459.81</name>
    <dbReference type="NCBI Taxonomy" id="1314670"/>
    <lineage>
        <taxon>Eukaryota</taxon>
        <taxon>Fungi</taxon>
        <taxon>Dikarya</taxon>
        <taxon>Ascomycota</taxon>
        <taxon>Pezizomycotina</taxon>
        <taxon>Dothideomycetes</taxon>
        <taxon>Pleosporomycetidae</taxon>
        <taxon>Mytilinidiales</taxon>
        <taxon>Argynnaceae</taxon>
        <taxon>Lepidopterella</taxon>
    </lineage>
</organism>
<name>A0A8E2JA59_9PEZI</name>
<protein>
    <submittedName>
        <fullName evidence="2">Putative polyketide synthase</fullName>
    </submittedName>
</protein>
<dbReference type="PANTHER" id="PTHR23024">
    <property type="entry name" value="ARYLACETAMIDE DEACETYLASE"/>
    <property type="match status" value="1"/>
</dbReference>
<dbReference type="InterPro" id="IPR013094">
    <property type="entry name" value="AB_hydrolase_3"/>
</dbReference>
<accession>A0A8E2JA59</accession>
<evidence type="ECO:0000259" key="1">
    <source>
        <dbReference type="Pfam" id="PF07859"/>
    </source>
</evidence>
<dbReference type="AlphaFoldDB" id="A0A8E2JA59"/>
<dbReference type="InterPro" id="IPR029058">
    <property type="entry name" value="AB_hydrolase_fold"/>
</dbReference>
<dbReference type="OrthoDB" id="19653at2759"/>
<dbReference type="EMBL" id="KV745382">
    <property type="protein sequence ID" value="OCK74973.1"/>
    <property type="molecule type" value="Genomic_DNA"/>
</dbReference>
<feature type="domain" description="Alpha/beta hydrolase fold-3" evidence="1">
    <location>
        <begin position="48"/>
        <end position="163"/>
    </location>
</feature>
<evidence type="ECO:0000313" key="2">
    <source>
        <dbReference type="EMBL" id="OCK74973.1"/>
    </source>
</evidence>
<reference evidence="2 3" key="1">
    <citation type="journal article" date="2016" name="Nat. Commun.">
        <title>Ectomycorrhizal ecology is imprinted in the genome of the dominant symbiotic fungus Cenococcum geophilum.</title>
        <authorList>
            <consortium name="DOE Joint Genome Institute"/>
            <person name="Peter M."/>
            <person name="Kohler A."/>
            <person name="Ohm R.A."/>
            <person name="Kuo A."/>
            <person name="Krutzmann J."/>
            <person name="Morin E."/>
            <person name="Arend M."/>
            <person name="Barry K.W."/>
            <person name="Binder M."/>
            <person name="Choi C."/>
            <person name="Clum A."/>
            <person name="Copeland A."/>
            <person name="Grisel N."/>
            <person name="Haridas S."/>
            <person name="Kipfer T."/>
            <person name="LaButti K."/>
            <person name="Lindquist E."/>
            <person name="Lipzen A."/>
            <person name="Maire R."/>
            <person name="Meier B."/>
            <person name="Mihaltcheva S."/>
            <person name="Molinier V."/>
            <person name="Murat C."/>
            <person name="Poggeler S."/>
            <person name="Quandt C.A."/>
            <person name="Sperisen C."/>
            <person name="Tritt A."/>
            <person name="Tisserant E."/>
            <person name="Crous P.W."/>
            <person name="Henrissat B."/>
            <person name="Nehls U."/>
            <person name="Egli S."/>
            <person name="Spatafora J.W."/>
            <person name="Grigoriev I.V."/>
            <person name="Martin F.M."/>
        </authorList>
    </citation>
    <scope>NUCLEOTIDE SEQUENCE [LARGE SCALE GENOMIC DNA]</scope>
    <source>
        <strain evidence="2 3">CBS 459.81</strain>
    </source>
</reference>